<protein>
    <submittedName>
        <fullName evidence="2">Uncharacterized protein</fullName>
    </submittedName>
</protein>
<proteinExistence type="predicted"/>
<gene>
    <name evidence="2" type="ORF">BJ508DRAFT_49996</name>
</gene>
<sequence>MASERPADTDQRKSLGTGHQYQNATARDNARQHNGDVNTIQHFNFYGATSAVFNQTFRDSSVPSIQGAHLSEREAISLKKSSERLGNPEAPRTGSPSRHLTSASTIGDASTRTSENHETRETPTSQQSRPASSRHDELLKKALTGIQFDPSIPIREWVTTAKKALENAKKEKDAEQQYVFYVQFTNLCWFHLPNHPEAKVNHKMVMPLWETANREANALSRLKKRIDSSS</sequence>
<organism evidence="2 3">
    <name type="scientific">Ascobolus immersus RN42</name>
    <dbReference type="NCBI Taxonomy" id="1160509"/>
    <lineage>
        <taxon>Eukaryota</taxon>
        <taxon>Fungi</taxon>
        <taxon>Dikarya</taxon>
        <taxon>Ascomycota</taxon>
        <taxon>Pezizomycotina</taxon>
        <taxon>Pezizomycetes</taxon>
        <taxon>Pezizales</taxon>
        <taxon>Ascobolaceae</taxon>
        <taxon>Ascobolus</taxon>
    </lineage>
</organism>
<dbReference type="Proteomes" id="UP000275078">
    <property type="component" value="Unassembled WGS sequence"/>
</dbReference>
<feature type="region of interest" description="Disordered" evidence="1">
    <location>
        <begin position="78"/>
        <end position="135"/>
    </location>
</feature>
<dbReference type="AlphaFoldDB" id="A0A3N4HUR4"/>
<dbReference type="EMBL" id="ML119822">
    <property type="protein sequence ID" value="RPA73414.1"/>
    <property type="molecule type" value="Genomic_DNA"/>
</dbReference>
<feature type="compositionally biased region" description="Polar residues" evidence="1">
    <location>
        <begin position="17"/>
        <end position="26"/>
    </location>
</feature>
<name>A0A3N4HUR4_ASCIM</name>
<reference evidence="2 3" key="1">
    <citation type="journal article" date="2018" name="Nat. Ecol. Evol.">
        <title>Pezizomycetes genomes reveal the molecular basis of ectomycorrhizal truffle lifestyle.</title>
        <authorList>
            <person name="Murat C."/>
            <person name="Payen T."/>
            <person name="Noel B."/>
            <person name="Kuo A."/>
            <person name="Morin E."/>
            <person name="Chen J."/>
            <person name="Kohler A."/>
            <person name="Krizsan K."/>
            <person name="Balestrini R."/>
            <person name="Da Silva C."/>
            <person name="Montanini B."/>
            <person name="Hainaut M."/>
            <person name="Levati E."/>
            <person name="Barry K.W."/>
            <person name="Belfiori B."/>
            <person name="Cichocki N."/>
            <person name="Clum A."/>
            <person name="Dockter R.B."/>
            <person name="Fauchery L."/>
            <person name="Guy J."/>
            <person name="Iotti M."/>
            <person name="Le Tacon F."/>
            <person name="Lindquist E.A."/>
            <person name="Lipzen A."/>
            <person name="Malagnac F."/>
            <person name="Mello A."/>
            <person name="Molinier V."/>
            <person name="Miyauchi S."/>
            <person name="Poulain J."/>
            <person name="Riccioni C."/>
            <person name="Rubini A."/>
            <person name="Sitrit Y."/>
            <person name="Splivallo R."/>
            <person name="Traeger S."/>
            <person name="Wang M."/>
            <person name="Zifcakova L."/>
            <person name="Wipf D."/>
            <person name="Zambonelli A."/>
            <person name="Paolocci F."/>
            <person name="Nowrousian M."/>
            <person name="Ottonello S."/>
            <person name="Baldrian P."/>
            <person name="Spatafora J.W."/>
            <person name="Henrissat B."/>
            <person name="Nagy L.G."/>
            <person name="Aury J.M."/>
            <person name="Wincker P."/>
            <person name="Grigoriev I.V."/>
            <person name="Bonfante P."/>
            <person name="Martin F.M."/>
        </authorList>
    </citation>
    <scope>NUCLEOTIDE SEQUENCE [LARGE SCALE GENOMIC DNA]</scope>
    <source>
        <strain evidence="2 3">RN42</strain>
    </source>
</reference>
<evidence type="ECO:0000313" key="3">
    <source>
        <dbReference type="Proteomes" id="UP000275078"/>
    </source>
</evidence>
<accession>A0A3N4HUR4</accession>
<feature type="compositionally biased region" description="Basic and acidic residues" evidence="1">
    <location>
        <begin position="1"/>
        <end position="13"/>
    </location>
</feature>
<dbReference type="Gene3D" id="1.20.58.80">
    <property type="entry name" value="Phosphotransferase system, lactose/cellobiose-type IIA subunit"/>
    <property type="match status" value="1"/>
</dbReference>
<keyword evidence="3" id="KW-1185">Reference proteome</keyword>
<feature type="compositionally biased region" description="Polar residues" evidence="1">
    <location>
        <begin position="122"/>
        <end position="131"/>
    </location>
</feature>
<feature type="region of interest" description="Disordered" evidence="1">
    <location>
        <begin position="1"/>
        <end position="30"/>
    </location>
</feature>
<evidence type="ECO:0000313" key="2">
    <source>
        <dbReference type="EMBL" id="RPA73414.1"/>
    </source>
</evidence>
<evidence type="ECO:0000256" key="1">
    <source>
        <dbReference type="SAM" id="MobiDB-lite"/>
    </source>
</evidence>
<feature type="compositionally biased region" description="Polar residues" evidence="1">
    <location>
        <begin position="94"/>
        <end position="113"/>
    </location>
</feature>